<dbReference type="AlphaFoldDB" id="A0A5B8W9U1"/>
<accession>A0A5B8W9U1</accession>
<feature type="transmembrane region" description="Helical" evidence="1">
    <location>
        <begin position="137"/>
        <end position="154"/>
    </location>
</feature>
<dbReference type="Proteomes" id="UP000321362">
    <property type="component" value="Chromosome"/>
</dbReference>
<keyword evidence="3" id="KW-1185">Reference proteome</keyword>
<proteinExistence type="predicted"/>
<gene>
    <name evidence="2" type="ORF">FSB76_28620</name>
</gene>
<keyword evidence="1" id="KW-0472">Membrane</keyword>
<keyword evidence="1" id="KW-1133">Transmembrane helix</keyword>
<protein>
    <submittedName>
        <fullName evidence="2">Uncharacterized protein</fullName>
    </submittedName>
</protein>
<feature type="transmembrane region" description="Helical" evidence="1">
    <location>
        <begin position="52"/>
        <end position="76"/>
    </location>
</feature>
<keyword evidence="1" id="KW-0812">Transmembrane</keyword>
<dbReference type="KEGG" id="mgk:FSB76_28620"/>
<feature type="transmembrane region" description="Helical" evidence="1">
    <location>
        <begin position="24"/>
        <end position="46"/>
    </location>
</feature>
<dbReference type="OrthoDB" id="764986at2"/>
<dbReference type="EMBL" id="CP042437">
    <property type="protein sequence ID" value="QEC79725.1"/>
    <property type="molecule type" value="Genomic_DNA"/>
</dbReference>
<dbReference type="RefSeq" id="WP_147059598.1">
    <property type="nucleotide sequence ID" value="NZ_CP042437.1"/>
</dbReference>
<feature type="transmembrane region" description="Helical" evidence="1">
    <location>
        <begin position="97"/>
        <end position="117"/>
    </location>
</feature>
<name>A0A5B8W9U1_9SPHI</name>
<evidence type="ECO:0000313" key="3">
    <source>
        <dbReference type="Proteomes" id="UP000321362"/>
    </source>
</evidence>
<sequence length="155" mass="18117">MEFEEYKQEEQSEEDYVDIYSRKAIFWFSVFNFIYGGVLLCINLWVAGYRKAVAEVLIFLLLVQFSYVMAIRYSGINISQEVIKKAASGVPLTVNEMIPLLQVAGITIAFHIAAAFILSRYFFRKYFPDDDYYPKPIFRPLIIYIILALCTRFMI</sequence>
<evidence type="ECO:0000256" key="1">
    <source>
        <dbReference type="SAM" id="Phobius"/>
    </source>
</evidence>
<organism evidence="2 3">
    <name type="scientific">Mucilaginibacter ginsenosidivorax</name>
    <dbReference type="NCBI Taxonomy" id="862126"/>
    <lineage>
        <taxon>Bacteria</taxon>
        <taxon>Pseudomonadati</taxon>
        <taxon>Bacteroidota</taxon>
        <taxon>Sphingobacteriia</taxon>
        <taxon>Sphingobacteriales</taxon>
        <taxon>Sphingobacteriaceae</taxon>
        <taxon>Mucilaginibacter</taxon>
    </lineage>
</organism>
<evidence type="ECO:0000313" key="2">
    <source>
        <dbReference type="EMBL" id="QEC79725.1"/>
    </source>
</evidence>
<reference evidence="2 3" key="1">
    <citation type="journal article" date="2013" name="J. Microbiol.">
        <title>Mucilaginibacter ginsenosidivorax sp. nov., with ginsenoside converting activity isolated from sediment.</title>
        <authorList>
            <person name="Kim J.K."/>
            <person name="Choi T.E."/>
            <person name="Liu Q.M."/>
            <person name="Park H.Y."/>
            <person name="Yi T.H."/>
            <person name="Yoon M.H."/>
            <person name="Kim S.C."/>
            <person name="Im W.T."/>
        </authorList>
    </citation>
    <scope>NUCLEOTIDE SEQUENCE [LARGE SCALE GENOMIC DNA]</scope>
    <source>
        <strain evidence="2 3">KHI28</strain>
    </source>
</reference>